<reference evidence="1" key="2">
    <citation type="journal article" date="2022" name="J. Evol. Biol.">
        <title>Pre- and post-association barriers to host switching in sympatric mutualists.</title>
        <authorList>
            <person name="Dinges Z.M."/>
            <person name="Phillips R.K."/>
            <person name="Lively C.M."/>
            <person name="Bashey F."/>
        </authorList>
    </citation>
    <scope>NUCLEOTIDE SEQUENCE</scope>
    <source>
        <strain evidence="1">MC_266_E_2016</strain>
    </source>
</reference>
<sequence length="62" mass="6756">MIREPTKAIHTGRCDLHLSDCTFMLAFASKIRSSITGNDTSEKEISLASLKAHSMFTSALAI</sequence>
<dbReference type="AlphaFoldDB" id="A0AAJ1JBN9"/>
<accession>A0AAJ1JBN9</accession>
<evidence type="ECO:0000313" key="1">
    <source>
        <dbReference type="EMBL" id="MDE1480755.1"/>
    </source>
</evidence>
<comment type="caution">
    <text evidence="1">The sequence shown here is derived from an EMBL/GenBank/DDBJ whole genome shotgun (WGS) entry which is preliminary data.</text>
</comment>
<evidence type="ECO:0000313" key="2">
    <source>
        <dbReference type="Proteomes" id="UP001222434"/>
    </source>
</evidence>
<feature type="non-terminal residue" evidence="1">
    <location>
        <position position="62"/>
    </location>
</feature>
<protein>
    <submittedName>
        <fullName evidence="1">Uncharacterized protein</fullName>
    </submittedName>
</protein>
<dbReference type="Proteomes" id="UP001222434">
    <property type="component" value="Unassembled WGS sequence"/>
</dbReference>
<dbReference type="RefSeq" id="WP_274714098.1">
    <property type="nucleotide sequence ID" value="NZ_JAILSO010000246.1"/>
</dbReference>
<organism evidence="1 2">
    <name type="scientific">Xenorhabdus bovienii</name>
    <name type="common">Xenorhabdus nematophila subsp. bovienii</name>
    <dbReference type="NCBI Taxonomy" id="40576"/>
    <lineage>
        <taxon>Bacteria</taxon>
        <taxon>Pseudomonadati</taxon>
        <taxon>Pseudomonadota</taxon>
        <taxon>Gammaproteobacteria</taxon>
        <taxon>Enterobacterales</taxon>
        <taxon>Morganellaceae</taxon>
        <taxon>Xenorhabdus</taxon>
    </lineage>
</organism>
<name>A0AAJ1JBN9_XENBV</name>
<dbReference type="EMBL" id="JAILSO010000246">
    <property type="protein sequence ID" value="MDE1480755.1"/>
    <property type="molecule type" value="Genomic_DNA"/>
</dbReference>
<gene>
    <name evidence="1" type="ORF">KKJ01_21910</name>
</gene>
<reference evidence="1" key="1">
    <citation type="submission" date="2021-08" db="EMBL/GenBank/DDBJ databases">
        <authorList>
            <person name="Papudeshi B."/>
            <person name="Bashey-Visser F."/>
        </authorList>
    </citation>
    <scope>NUCLEOTIDE SEQUENCE</scope>
    <source>
        <strain evidence="1">MC_266_E_2016</strain>
    </source>
</reference>
<proteinExistence type="predicted"/>